<evidence type="ECO:0000313" key="2">
    <source>
        <dbReference type="EMBL" id="GAA0288490.1"/>
    </source>
</evidence>
<gene>
    <name evidence="2" type="ORF">GCM10010302_28550</name>
</gene>
<dbReference type="RefSeq" id="WP_344158191.1">
    <property type="nucleotide sequence ID" value="NZ_BAAABV010000015.1"/>
</dbReference>
<feature type="region of interest" description="Disordered" evidence="1">
    <location>
        <begin position="1"/>
        <end position="22"/>
    </location>
</feature>
<reference evidence="3" key="1">
    <citation type="journal article" date="2019" name="Int. J. Syst. Evol. Microbiol.">
        <title>The Global Catalogue of Microorganisms (GCM) 10K type strain sequencing project: providing services to taxonomists for standard genome sequencing and annotation.</title>
        <authorList>
            <consortium name="The Broad Institute Genomics Platform"/>
            <consortium name="The Broad Institute Genome Sequencing Center for Infectious Disease"/>
            <person name="Wu L."/>
            <person name="Ma J."/>
        </authorList>
    </citation>
    <scope>NUCLEOTIDE SEQUENCE [LARGE SCALE GENOMIC DNA]</scope>
    <source>
        <strain evidence="3">JCM 4505</strain>
    </source>
</reference>
<comment type="caution">
    <text evidence="2">The sequence shown here is derived from an EMBL/GenBank/DDBJ whole genome shotgun (WGS) entry which is preliminary data.</text>
</comment>
<accession>A0ABP3F036</accession>
<dbReference type="Proteomes" id="UP001501867">
    <property type="component" value="Unassembled WGS sequence"/>
</dbReference>
<protein>
    <submittedName>
        <fullName evidence="2">Uncharacterized protein</fullName>
    </submittedName>
</protein>
<proteinExistence type="predicted"/>
<keyword evidence="3" id="KW-1185">Reference proteome</keyword>
<evidence type="ECO:0000256" key="1">
    <source>
        <dbReference type="SAM" id="MobiDB-lite"/>
    </source>
</evidence>
<dbReference type="EMBL" id="BAAABV010000015">
    <property type="protein sequence ID" value="GAA0288490.1"/>
    <property type="molecule type" value="Genomic_DNA"/>
</dbReference>
<name>A0ABP3F036_9ACTN</name>
<organism evidence="2 3">
    <name type="scientific">Streptomyces polychromogenes</name>
    <dbReference type="NCBI Taxonomy" id="67342"/>
    <lineage>
        <taxon>Bacteria</taxon>
        <taxon>Bacillati</taxon>
        <taxon>Actinomycetota</taxon>
        <taxon>Actinomycetes</taxon>
        <taxon>Kitasatosporales</taxon>
        <taxon>Streptomycetaceae</taxon>
        <taxon>Streptomyces</taxon>
    </lineage>
</organism>
<evidence type="ECO:0000313" key="3">
    <source>
        <dbReference type="Proteomes" id="UP001501867"/>
    </source>
</evidence>
<sequence>MDHSKLDAALGRAVGAGDGDPGTRDLLVLVRLTEPPSQAQLEQLRRAGVNATGGGRTVLTGTLSRQDVETLSEQPWVRSLSLSGSRRPA</sequence>